<reference evidence="3" key="1">
    <citation type="submission" date="2016-11" db="EMBL/GenBank/DDBJ databases">
        <authorList>
            <person name="Varghese N."/>
            <person name="Submissions S."/>
        </authorList>
    </citation>
    <scope>NUCLEOTIDE SEQUENCE [LARGE SCALE GENOMIC DNA]</scope>
    <source>
        <strain evidence="3">GAS401</strain>
    </source>
</reference>
<protein>
    <submittedName>
        <fullName evidence="2">Uncharacterized protein</fullName>
    </submittedName>
</protein>
<keyword evidence="1" id="KW-0812">Transmembrane</keyword>
<keyword evidence="1" id="KW-1133">Transmembrane helix</keyword>
<keyword evidence="3" id="KW-1185">Reference proteome</keyword>
<evidence type="ECO:0000313" key="2">
    <source>
        <dbReference type="EMBL" id="SHN71540.1"/>
    </source>
</evidence>
<gene>
    <name evidence="2" type="ORF">SAMN05444170_2054</name>
</gene>
<dbReference type="EMBL" id="LT670849">
    <property type="protein sequence ID" value="SHN71540.1"/>
    <property type="molecule type" value="Genomic_DNA"/>
</dbReference>
<dbReference type="Proteomes" id="UP000184096">
    <property type="component" value="Chromosome I"/>
</dbReference>
<organism evidence="2 3">
    <name type="scientific">Bradyrhizobium erythrophlei</name>
    <dbReference type="NCBI Taxonomy" id="1437360"/>
    <lineage>
        <taxon>Bacteria</taxon>
        <taxon>Pseudomonadati</taxon>
        <taxon>Pseudomonadota</taxon>
        <taxon>Alphaproteobacteria</taxon>
        <taxon>Hyphomicrobiales</taxon>
        <taxon>Nitrobacteraceae</taxon>
        <taxon>Bradyrhizobium</taxon>
    </lineage>
</organism>
<evidence type="ECO:0000313" key="3">
    <source>
        <dbReference type="Proteomes" id="UP000184096"/>
    </source>
</evidence>
<sequence>MPQGQGSRKHGKGPAEAEIAVIYCYNWLLSILARFRPMQARRMAAA</sequence>
<name>A0A1M7TLF0_9BRAD</name>
<feature type="transmembrane region" description="Helical" evidence="1">
    <location>
        <begin position="17"/>
        <end position="35"/>
    </location>
</feature>
<accession>A0A1M7TLF0</accession>
<keyword evidence="1" id="KW-0472">Membrane</keyword>
<proteinExistence type="predicted"/>
<evidence type="ECO:0000256" key="1">
    <source>
        <dbReference type="SAM" id="Phobius"/>
    </source>
</evidence>
<dbReference type="AlphaFoldDB" id="A0A1M7TLF0"/>